<dbReference type="EMBL" id="CAJJDM010000020">
    <property type="protein sequence ID" value="CAD8054999.1"/>
    <property type="molecule type" value="Genomic_DNA"/>
</dbReference>
<dbReference type="OMA" id="SIKNQMH"/>
<reference evidence="1" key="1">
    <citation type="submission" date="2021-01" db="EMBL/GenBank/DDBJ databases">
        <authorList>
            <consortium name="Genoscope - CEA"/>
            <person name="William W."/>
        </authorList>
    </citation>
    <scope>NUCLEOTIDE SEQUENCE</scope>
</reference>
<sequence length="129" mass="15400">MFKINCYEDGLNVLIASIKNQMHQSIRKNKFQIQDIRKNDDIEITSNLLSIRSSIRNCIGNSQTLSRYSRLKETKRRYSLLPLKNNRFRSPLKEKQKLKTRDLIKEKLMNQNFEIRAWTIPNTNQTDQQ</sequence>
<organism evidence="1 2">
    <name type="scientific">Paramecium primaurelia</name>
    <dbReference type="NCBI Taxonomy" id="5886"/>
    <lineage>
        <taxon>Eukaryota</taxon>
        <taxon>Sar</taxon>
        <taxon>Alveolata</taxon>
        <taxon>Ciliophora</taxon>
        <taxon>Intramacronucleata</taxon>
        <taxon>Oligohymenophorea</taxon>
        <taxon>Peniculida</taxon>
        <taxon>Parameciidae</taxon>
        <taxon>Paramecium</taxon>
    </lineage>
</organism>
<accession>A0A8S1KIK8</accession>
<comment type="caution">
    <text evidence="1">The sequence shown here is derived from an EMBL/GenBank/DDBJ whole genome shotgun (WGS) entry which is preliminary data.</text>
</comment>
<proteinExistence type="predicted"/>
<dbReference type="Proteomes" id="UP000688137">
    <property type="component" value="Unassembled WGS sequence"/>
</dbReference>
<evidence type="ECO:0000313" key="2">
    <source>
        <dbReference type="Proteomes" id="UP000688137"/>
    </source>
</evidence>
<gene>
    <name evidence="1" type="ORF">PPRIM_AZ9-3.1.T0220340</name>
</gene>
<dbReference type="AlphaFoldDB" id="A0A8S1KIK8"/>
<evidence type="ECO:0000313" key="1">
    <source>
        <dbReference type="EMBL" id="CAD8054999.1"/>
    </source>
</evidence>
<protein>
    <submittedName>
        <fullName evidence="1">Uncharacterized protein</fullName>
    </submittedName>
</protein>
<name>A0A8S1KIK8_PARPR</name>
<keyword evidence="2" id="KW-1185">Reference proteome</keyword>